<dbReference type="EMBL" id="CP063311">
    <property type="protein sequence ID" value="QOV22017.1"/>
    <property type="molecule type" value="Genomic_DNA"/>
</dbReference>
<dbReference type="InterPro" id="IPR022489">
    <property type="entry name" value="PolyP_AMP_Tfrase"/>
</dbReference>
<dbReference type="InterPro" id="IPR022488">
    <property type="entry name" value="PPK2-related"/>
</dbReference>
<evidence type="ECO:0000259" key="1">
    <source>
        <dbReference type="Pfam" id="PF03976"/>
    </source>
</evidence>
<dbReference type="EMBL" id="CP063311">
    <property type="protein sequence ID" value="QOV23288.1"/>
    <property type="molecule type" value="Genomic_DNA"/>
</dbReference>
<protein>
    <submittedName>
        <fullName evidence="3">Polyphosphate:AMP phosphotransferase</fullName>
    </submittedName>
</protein>
<keyword evidence="5" id="KW-1185">Reference proteome</keyword>
<dbReference type="Gene3D" id="3.40.50.300">
    <property type="entry name" value="P-loop containing nucleotide triphosphate hydrolases"/>
    <property type="match status" value="2"/>
</dbReference>
<evidence type="ECO:0000313" key="5">
    <source>
        <dbReference type="Proteomes" id="UP000593846"/>
    </source>
</evidence>
<dbReference type="SUPFAM" id="SSF52540">
    <property type="entry name" value="P-loop containing nucleoside triphosphate hydrolases"/>
    <property type="match status" value="2"/>
</dbReference>
<dbReference type="KEGG" id="aee:IM676_02805"/>
<dbReference type="GO" id="GO:0006797">
    <property type="term" value="P:polyphosphate metabolic process"/>
    <property type="evidence" value="ECO:0007669"/>
    <property type="project" value="InterPro"/>
</dbReference>
<dbReference type="AlphaFoldDB" id="A0A7S6REB2"/>
<accession>A0A7S6REB2</accession>
<feature type="domain" description="Polyphosphate kinase-2-related" evidence="1">
    <location>
        <begin position="272"/>
        <end position="498"/>
    </location>
</feature>
<dbReference type="InterPro" id="IPR027417">
    <property type="entry name" value="P-loop_NTPase"/>
</dbReference>
<dbReference type="EMBL" id="CP063311">
    <property type="protein sequence ID" value="QOV23283.1"/>
    <property type="molecule type" value="Genomic_DNA"/>
</dbReference>
<dbReference type="KEGG" id="aee:IM676_15120"/>
<dbReference type="RefSeq" id="WP_200987657.1">
    <property type="nucleotide sequence ID" value="NZ_CP063311.1"/>
</dbReference>
<evidence type="ECO:0000313" key="3">
    <source>
        <dbReference type="EMBL" id="QOV23283.1"/>
    </source>
</evidence>
<organism evidence="3 5">
    <name type="scientific">Anabaenopsis elenkinii CCIBt3563</name>
    <dbReference type="NCBI Taxonomy" id="2779889"/>
    <lineage>
        <taxon>Bacteria</taxon>
        <taxon>Bacillati</taxon>
        <taxon>Cyanobacteriota</taxon>
        <taxon>Cyanophyceae</taxon>
        <taxon>Nostocales</taxon>
        <taxon>Nodulariaceae</taxon>
        <taxon>Anabaenopsis</taxon>
    </lineage>
</organism>
<dbReference type="PANTHER" id="PTHR34383">
    <property type="entry name" value="POLYPHOSPHATE:AMP PHOSPHOTRANSFERASE-RELATED"/>
    <property type="match status" value="1"/>
</dbReference>
<gene>
    <name evidence="3" type="primary">pap</name>
    <name evidence="3" type="ORF">IM676_02805</name>
    <name evidence="4" type="ORF">IM676_02855</name>
    <name evidence="2" type="ORF">IM676_15120</name>
</gene>
<reference evidence="3" key="2">
    <citation type="journal article" date="2021" name="Int. J. Syst. Evol. Microbiol.">
        <title>Phylogenomic analysis of Anabaenopsis elenkinii (Nostocales, Cyanobacteria).</title>
        <authorList>
            <person name="Delbaje E."/>
            <person name="Andreote A.P.D."/>
            <person name="Pellegrinetti T.A."/>
            <person name="Cruz R.B."/>
            <person name="Branco L.H.Z."/>
            <person name="Fiore M.F."/>
        </authorList>
    </citation>
    <scope>NUCLEOTIDE SEQUENCE</scope>
    <source>
        <strain evidence="3">CCIBt3563</strain>
    </source>
</reference>
<feature type="domain" description="Polyphosphate kinase-2-related" evidence="1">
    <location>
        <begin position="11"/>
        <end position="235"/>
    </location>
</feature>
<keyword evidence="3" id="KW-0808">Transferase</keyword>
<sequence length="503" mass="59370">MLDTLDLTVSLNKATYKSEIDRLMYQMRELQNACRDKKLPVIVVLEGWAASGKGRLVKQMVSYMDPRGFHVYPIWPPTPEERKYPFLWRFWEKIPAQGKISFFYHSWYTHVLEERLLERVGINQVPTVPTLMGQINAFERQMVDDGTAIAKFWLHLSRKELKSRLKEYAQDELTAWRVRKEDWKQEKHYDLYTSYAEEMLVQTSTGFAPWTLVEADSERWAQVKVLTQLAATLTSALDRLKIQLPTPTLPPQIQLEPTELDLLTQVDLSLSLSEPEYEEQLLQEQVKLRKLQLSIYKHQIPVLVIFEGWDAAGKGGAIKRLTDILDPRSYFVHPFAAPTDEEKVHHYLWRFWRRLPTSGIIGIFDRSWYGRVLVERVEGFASEIEWRRAYREINEFEAQLTTAGYVLVKFWLHISPEEQLQRFTSRKNDSFKQYKLTDEDWRNRQKWNDYYVAVNQAIHRTSTPKAPWTIVAANDKYYARVKVIETVVQAIETELKRRHHSNS</sequence>
<dbReference type="Proteomes" id="UP000593846">
    <property type="component" value="Chromosome"/>
</dbReference>
<evidence type="ECO:0000313" key="2">
    <source>
        <dbReference type="EMBL" id="QOV22017.1"/>
    </source>
</evidence>
<dbReference type="KEGG" id="aee:IM676_02855"/>
<reference evidence="5" key="1">
    <citation type="submission" date="2020-10" db="EMBL/GenBank/DDBJ databases">
        <title>Genome-based taxonomic classification of the species Anabaenopsis elenkinii.</title>
        <authorList>
            <person name="Delbaje E."/>
            <person name="Andreote A.P.D."/>
            <person name="Pellegrinetti T.A."/>
            <person name="Cruz R.B."/>
            <person name="Branco L.H.Z."/>
            <person name="Fiore M.F."/>
        </authorList>
    </citation>
    <scope>NUCLEOTIDE SEQUENCE [LARGE SCALE GENOMIC DNA]</scope>
    <source>
        <strain evidence="5">CCIBt3563</strain>
    </source>
</reference>
<evidence type="ECO:0000313" key="4">
    <source>
        <dbReference type="EMBL" id="QOV23288.1"/>
    </source>
</evidence>
<proteinExistence type="predicted"/>
<dbReference type="PANTHER" id="PTHR34383:SF3">
    <property type="entry name" value="POLYPHOSPHATE:AMP PHOSPHOTRANSFERASE"/>
    <property type="match status" value="1"/>
</dbReference>
<dbReference type="Pfam" id="PF03976">
    <property type="entry name" value="PPK2"/>
    <property type="match status" value="2"/>
</dbReference>
<name>A0A7S6REB2_9CYAN</name>
<dbReference type="GO" id="GO:0043751">
    <property type="term" value="F:polyphosphate:AMP phosphotransferase activity"/>
    <property type="evidence" value="ECO:0007669"/>
    <property type="project" value="InterPro"/>
</dbReference>
<dbReference type="NCBIfam" id="TIGR03708">
    <property type="entry name" value="poly_P_AMP_trns"/>
    <property type="match status" value="1"/>
</dbReference>